<dbReference type="Proteomes" id="UP000143616">
    <property type="component" value="Segment"/>
</dbReference>
<dbReference type="Pfam" id="PF05288">
    <property type="entry name" value="Pox_A3L"/>
    <property type="match status" value="1"/>
</dbReference>
<evidence type="ECO:0000313" key="3">
    <source>
        <dbReference type="EMBL" id="AKU76831.1"/>
    </source>
</evidence>
<evidence type="ECO:0000313" key="7">
    <source>
        <dbReference type="Proteomes" id="UP000110096"/>
    </source>
</evidence>
<dbReference type="EMBL" id="MN648219">
    <property type="protein sequence ID" value="QLI57716.1"/>
    <property type="molecule type" value="Genomic_DNA"/>
</dbReference>
<dbReference type="EMBL" id="KP010354">
    <property type="protein sequence ID" value="AKU76699.1"/>
    <property type="molecule type" value="Genomic_DNA"/>
</dbReference>
<evidence type="ECO:0000313" key="2">
    <source>
        <dbReference type="EMBL" id="AKU76699.1"/>
    </source>
</evidence>
<organismHost>
    <name type="scientific">Homo sapiens</name>
    <name type="common">Human</name>
    <dbReference type="NCBI Taxonomy" id="9606"/>
</organismHost>
<dbReference type="RefSeq" id="NP_957855.1">
    <property type="nucleotide sequence ID" value="NC_005336.1"/>
</dbReference>
<evidence type="ECO:0000313" key="5">
    <source>
        <dbReference type="EMBL" id="QLI57716.1"/>
    </source>
</evidence>
<evidence type="ECO:0000313" key="1">
    <source>
        <dbReference type="EMBL" id="AKU76567.1"/>
    </source>
</evidence>
<reference evidence="5" key="2">
    <citation type="submission" date="2019-11" db="EMBL/GenBank/DDBJ databases">
        <authorList>
            <person name="Zhou Y."/>
            <person name="Cui S."/>
            <person name="Zhao K."/>
            <person name="He W."/>
            <person name="Gao F."/>
        </authorList>
    </citation>
    <scope>NUCLEOTIDE SEQUENCE</scope>
    <source>
        <strain evidence="5">CL18</strain>
    </source>
</reference>
<organismHost>
    <name type="scientific">Ovis aries</name>
    <name type="common">Sheep</name>
    <dbReference type="NCBI Taxonomy" id="9940"/>
</organismHost>
<accession>A0A0R8HV68</accession>
<gene>
    <name evidence="2" type="primary">ORFV078</name>
</gene>
<dbReference type="EMBL" id="KP010353">
    <property type="protein sequence ID" value="AKU76567.1"/>
    <property type="molecule type" value="Genomic_DNA"/>
</dbReference>
<dbReference type="Proteomes" id="UP000596388">
    <property type="component" value="Genome"/>
</dbReference>
<dbReference type="InterPro" id="IPR007952">
    <property type="entry name" value="Poxvirus_A2.5L"/>
</dbReference>
<reference evidence="6" key="3">
    <citation type="submission" date="2020-04" db="EMBL/GenBank/DDBJ databases">
        <title>Molecular detection and first complete genome characterisation of Indian Orf virus.</title>
        <authorList>
            <person name="Nayak D."/>
            <person name="Sahu B.P."/>
        </authorList>
    </citation>
    <scope>NUCLEOTIDE SEQUENCE</scope>
    <source>
        <strain evidence="6">MP</strain>
    </source>
</reference>
<organismHost>
    <name type="scientific">Capra hircus</name>
    <name type="common">Goat</name>
    <dbReference type="NCBI Taxonomy" id="9925"/>
</organismHost>
<dbReference type="EMBL" id="KP010356">
    <property type="protein sequence ID" value="AKU76955.1"/>
    <property type="molecule type" value="Genomic_DNA"/>
</dbReference>
<evidence type="ECO:0000313" key="6">
    <source>
        <dbReference type="EMBL" id="QQY02703.1"/>
    </source>
</evidence>
<dbReference type="EMBL" id="MT332357">
    <property type="protein sequence ID" value="QQY02703.1"/>
    <property type="molecule type" value="Genomic_DNA"/>
</dbReference>
<name>A0A0R8HV68_ORFV</name>
<organism evidence="2 7">
    <name type="scientific">Orf virus</name>
    <name type="common">ORFV</name>
    <dbReference type="NCBI Taxonomy" id="10258"/>
    <lineage>
        <taxon>Viruses</taxon>
        <taxon>Varidnaviria</taxon>
        <taxon>Bamfordvirae</taxon>
        <taxon>Nucleocytoviricota</taxon>
        <taxon>Pokkesviricetes</taxon>
        <taxon>Chitovirales</taxon>
        <taxon>Poxviridae</taxon>
        <taxon>Chordopoxvirinae</taxon>
        <taxon>Parapoxvirus</taxon>
        <taxon>Parapoxvirus orf</taxon>
    </lineage>
</organism>
<protein>
    <submittedName>
        <fullName evidence="2">Thioredoxin-like protein</fullName>
    </submittedName>
</protein>
<dbReference type="Proteomes" id="UP000167973">
    <property type="component" value="Segment"/>
</dbReference>
<dbReference type="Proteomes" id="UP000155062">
    <property type="component" value="Segment"/>
</dbReference>
<dbReference type="EMBL" id="KP010355">
    <property type="protein sequence ID" value="AKU76831.1"/>
    <property type="molecule type" value="Genomic_DNA"/>
</dbReference>
<proteinExistence type="predicted"/>
<dbReference type="Proteomes" id="UP000693994">
    <property type="component" value="Segment"/>
</dbReference>
<sequence length="83" mass="9580">MDRDDVWFAAYSVELDPPRRCTRCSLNLTRFINEDPENARMLLLSQPGRARALAGFLQFCRTRTLDTKVLDREILRVLGLGQP</sequence>
<dbReference type="OrthoDB" id="22105at10239"/>
<dbReference type="Proteomes" id="UP000110096">
    <property type="component" value="Segment"/>
</dbReference>
<evidence type="ECO:0000313" key="4">
    <source>
        <dbReference type="EMBL" id="AKU76955.1"/>
    </source>
</evidence>
<dbReference type="KEGG" id="vg:2947726"/>
<reference evidence="7 8" key="1">
    <citation type="journal article" date="2015" name="Front. Microbiol.">
        <title>Genome analysis of orf virus isolates from goats in the Fujian Province of southern China.</title>
        <authorList>
            <person name="Chi X."/>
            <person name="Zeng X."/>
            <person name="Li W."/>
            <person name="Hao W."/>
            <person name="Li M."/>
            <person name="Huang X."/>
            <person name="Huang Y."/>
            <person name="Rock D.L."/>
            <person name="Luo S."/>
            <person name="Wang S."/>
        </authorList>
    </citation>
    <scope>NUCLEOTIDE SEQUENCE [LARGE SCALE GENOMIC DNA]</scope>
    <source>
        <strain evidence="2">GO</strain>
        <strain evidence="3">NP</strain>
        <strain evidence="4">SJ1</strain>
        <strain evidence="1">YX</strain>
    </source>
</reference>
<evidence type="ECO:0000313" key="8">
    <source>
        <dbReference type="Proteomes" id="UP000143616"/>
    </source>
</evidence>